<dbReference type="AlphaFoldDB" id="A0AAV5J5E0"/>
<keyword evidence="1" id="KW-0812">Transmembrane</keyword>
<feature type="domain" description="DUF4220" evidence="2">
    <location>
        <begin position="165"/>
        <end position="235"/>
    </location>
</feature>
<sequence length="412" mass="46702">MHQNMSLFPGATTFFFTEIKTGALRKVFSGLIEELWVKLMEDSTNGNTQPASPVCTCLAWQSSKIPRQIMKGFSSWFLFGLAIIGDTKANILIMLLSLFGRHSRRLGSHCCLKCPPQGRNEGAKQRAGCVLNAVPALAPWRPTHHQMYIPLFSELKLRIYKDLRDNFMLSDSTSADDAFKIVQIELGFLHDKLYTKTTALQSKKGIILQRIRLLSTFAAVIAFSFTVVLMHFLGKSESKPEELHLLASSREVQAVSKLNEEDQGKNTDQKHKEFDHELLSTILKERGEHLLQGKGIVVKEEFKWSINDVEFSHSISLWHIATFLLFYDDHRRYSSSALGIGEARIRDAQEEVIRFFGHVKSLSNNDARALLYNDNDFAGLPIHGKSVLQDGCKLASMLKALMEELQWDLEEK</sequence>
<evidence type="ECO:0000259" key="2">
    <source>
        <dbReference type="Pfam" id="PF13968"/>
    </source>
</evidence>
<keyword evidence="4" id="KW-1185">Reference proteome</keyword>
<feature type="transmembrane region" description="Helical" evidence="1">
    <location>
        <begin position="76"/>
        <end position="99"/>
    </location>
</feature>
<dbReference type="Proteomes" id="UP001054252">
    <property type="component" value="Unassembled WGS sequence"/>
</dbReference>
<organism evidence="3 4">
    <name type="scientific">Rubroshorea leprosula</name>
    <dbReference type="NCBI Taxonomy" id="152421"/>
    <lineage>
        <taxon>Eukaryota</taxon>
        <taxon>Viridiplantae</taxon>
        <taxon>Streptophyta</taxon>
        <taxon>Embryophyta</taxon>
        <taxon>Tracheophyta</taxon>
        <taxon>Spermatophyta</taxon>
        <taxon>Magnoliopsida</taxon>
        <taxon>eudicotyledons</taxon>
        <taxon>Gunneridae</taxon>
        <taxon>Pentapetalae</taxon>
        <taxon>rosids</taxon>
        <taxon>malvids</taxon>
        <taxon>Malvales</taxon>
        <taxon>Dipterocarpaceae</taxon>
        <taxon>Rubroshorea</taxon>
    </lineage>
</organism>
<dbReference type="Pfam" id="PF13968">
    <property type="entry name" value="DUF4220"/>
    <property type="match status" value="1"/>
</dbReference>
<feature type="transmembrane region" description="Helical" evidence="1">
    <location>
        <begin position="213"/>
        <end position="233"/>
    </location>
</feature>
<evidence type="ECO:0000313" key="3">
    <source>
        <dbReference type="EMBL" id="GKV09833.1"/>
    </source>
</evidence>
<dbReference type="PANTHER" id="PTHR31325">
    <property type="entry name" value="OS01G0798800 PROTEIN-RELATED"/>
    <property type="match status" value="1"/>
</dbReference>
<gene>
    <name evidence="3" type="ORF">SLEP1_g21273</name>
</gene>
<keyword evidence="1" id="KW-1133">Transmembrane helix</keyword>
<comment type="caution">
    <text evidence="3">The sequence shown here is derived from an EMBL/GenBank/DDBJ whole genome shotgun (WGS) entry which is preliminary data.</text>
</comment>
<accession>A0AAV5J5E0</accession>
<reference evidence="3 4" key="1">
    <citation type="journal article" date="2021" name="Commun. Biol.">
        <title>The genome of Shorea leprosula (Dipterocarpaceae) highlights the ecological relevance of drought in aseasonal tropical rainforests.</title>
        <authorList>
            <person name="Ng K.K.S."/>
            <person name="Kobayashi M.J."/>
            <person name="Fawcett J.A."/>
            <person name="Hatakeyama M."/>
            <person name="Paape T."/>
            <person name="Ng C.H."/>
            <person name="Ang C.C."/>
            <person name="Tnah L.H."/>
            <person name="Lee C.T."/>
            <person name="Nishiyama T."/>
            <person name="Sese J."/>
            <person name="O'Brien M.J."/>
            <person name="Copetti D."/>
            <person name="Mohd Noor M.I."/>
            <person name="Ong R.C."/>
            <person name="Putra M."/>
            <person name="Sireger I.Z."/>
            <person name="Indrioko S."/>
            <person name="Kosugi Y."/>
            <person name="Izuno A."/>
            <person name="Isagi Y."/>
            <person name="Lee S.L."/>
            <person name="Shimizu K.K."/>
        </authorList>
    </citation>
    <scope>NUCLEOTIDE SEQUENCE [LARGE SCALE GENOMIC DNA]</scope>
    <source>
        <strain evidence="3">214</strain>
    </source>
</reference>
<protein>
    <recommendedName>
        <fullName evidence="2">DUF4220 domain-containing protein</fullName>
    </recommendedName>
</protein>
<dbReference type="InterPro" id="IPR025315">
    <property type="entry name" value="DUF4220"/>
</dbReference>
<proteinExistence type="predicted"/>
<keyword evidence="1" id="KW-0472">Membrane</keyword>
<evidence type="ECO:0000256" key="1">
    <source>
        <dbReference type="SAM" id="Phobius"/>
    </source>
</evidence>
<evidence type="ECO:0000313" key="4">
    <source>
        <dbReference type="Proteomes" id="UP001054252"/>
    </source>
</evidence>
<dbReference type="EMBL" id="BPVZ01000031">
    <property type="protein sequence ID" value="GKV09833.1"/>
    <property type="molecule type" value="Genomic_DNA"/>
</dbReference>
<name>A0AAV5J5E0_9ROSI</name>